<dbReference type="PROSITE" id="PS00478">
    <property type="entry name" value="LIM_DOMAIN_1"/>
    <property type="match status" value="1"/>
</dbReference>
<dbReference type="GO" id="GO:0046872">
    <property type="term" value="F:metal ion binding"/>
    <property type="evidence" value="ECO:0007669"/>
    <property type="project" value="UniProtKB-KW"/>
</dbReference>
<evidence type="ECO:0000256" key="12">
    <source>
        <dbReference type="ARBA" id="ARBA00022833"/>
    </source>
</evidence>
<comment type="caution">
    <text evidence="24">The sequence shown here is derived from an EMBL/GenBank/DDBJ whole genome shotgun (WGS) entry which is preliminary data.</text>
</comment>
<dbReference type="Pfam" id="PF00412">
    <property type="entry name" value="LIM"/>
    <property type="match status" value="1"/>
</dbReference>
<dbReference type="InterPro" id="IPR001478">
    <property type="entry name" value="PDZ"/>
</dbReference>
<dbReference type="GO" id="GO:0030036">
    <property type="term" value="P:actin cytoskeleton organization"/>
    <property type="evidence" value="ECO:0007669"/>
    <property type="project" value="TreeGrafter"/>
</dbReference>
<dbReference type="PROSITE" id="PS50023">
    <property type="entry name" value="LIM_DOMAIN_2"/>
    <property type="match status" value="1"/>
</dbReference>
<evidence type="ECO:0000256" key="17">
    <source>
        <dbReference type="ARBA" id="ARBA00040667"/>
    </source>
</evidence>
<dbReference type="GO" id="GO:0004674">
    <property type="term" value="F:protein serine/threonine kinase activity"/>
    <property type="evidence" value="ECO:0007669"/>
    <property type="project" value="UniProtKB-KW"/>
</dbReference>
<evidence type="ECO:0000256" key="13">
    <source>
        <dbReference type="ARBA" id="ARBA00022840"/>
    </source>
</evidence>
<keyword evidence="6" id="KW-0723">Serine/threonine-protein kinase</keyword>
<evidence type="ECO:0000256" key="18">
    <source>
        <dbReference type="ARBA" id="ARBA00048659"/>
    </source>
</evidence>
<dbReference type="Gene3D" id="2.30.42.10">
    <property type="match status" value="1"/>
</dbReference>
<name>A0AAD8YWJ9_9TELE</name>
<feature type="domain" description="Protein kinase" evidence="21">
    <location>
        <begin position="326"/>
        <end position="610"/>
    </location>
</feature>
<evidence type="ECO:0000259" key="22">
    <source>
        <dbReference type="PROSITE" id="PS50023"/>
    </source>
</evidence>
<organism evidence="24 25">
    <name type="scientific">Electrophorus voltai</name>
    <dbReference type="NCBI Taxonomy" id="2609070"/>
    <lineage>
        <taxon>Eukaryota</taxon>
        <taxon>Metazoa</taxon>
        <taxon>Chordata</taxon>
        <taxon>Craniata</taxon>
        <taxon>Vertebrata</taxon>
        <taxon>Euteleostomi</taxon>
        <taxon>Actinopterygii</taxon>
        <taxon>Neopterygii</taxon>
        <taxon>Teleostei</taxon>
        <taxon>Ostariophysi</taxon>
        <taxon>Gymnotiformes</taxon>
        <taxon>Gymnotoidei</taxon>
        <taxon>Gymnotidae</taxon>
        <taxon>Electrophorus</taxon>
    </lineage>
</organism>
<dbReference type="PROSITE" id="PS50106">
    <property type="entry name" value="PDZ"/>
    <property type="match status" value="1"/>
</dbReference>
<dbReference type="Gene3D" id="2.10.110.10">
    <property type="entry name" value="Cysteine Rich Protein"/>
    <property type="match status" value="1"/>
</dbReference>
<keyword evidence="16" id="KW-0539">Nucleus</keyword>
<dbReference type="InterPro" id="IPR011009">
    <property type="entry name" value="Kinase-like_dom_sf"/>
</dbReference>
<evidence type="ECO:0000256" key="20">
    <source>
        <dbReference type="PROSITE-ProRule" id="PRU00125"/>
    </source>
</evidence>
<dbReference type="PANTHER" id="PTHR46485:SF7">
    <property type="entry name" value="LIM DOMAIN KINASE 1"/>
    <property type="match status" value="1"/>
</dbReference>
<evidence type="ECO:0000256" key="8">
    <source>
        <dbReference type="ARBA" id="ARBA00022723"/>
    </source>
</evidence>
<reference evidence="24" key="1">
    <citation type="submission" date="2023-03" db="EMBL/GenBank/DDBJ databases">
        <title>Electrophorus voltai genome.</title>
        <authorList>
            <person name="Bian C."/>
        </authorList>
    </citation>
    <scope>NUCLEOTIDE SEQUENCE</scope>
    <source>
        <strain evidence="24">CB-2022</strain>
        <tissue evidence="24">Muscle</tissue>
    </source>
</reference>
<dbReference type="Gene3D" id="1.10.510.10">
    <property type="entry name" value="Transferase(Phosphotransferase) domain 1"/>
    <property type="match status" value="1"/>
</dbReference>
<keyword evidence="15" id="KW-0206">Cytoskeleton</keyword>
<dbReference type="PROSITE" id="PS50011">
    <property type="entry name" value="PROTEIN_KINASE_DOM"/>
    <property type="match status" value="1"/>
</dbReference>
<keyword evidence="14 20" id="KW-0440">LIM domain</keyword>
<dbReference type="Proteomes" id="UP001239994">
    <property type="component" value="Unassembled WGS sequence"/>
</dbReference>
<dbReference type="SMART" id="SM00132">
    <property type="entry name" value="LIM"/>
    <property type="match status" value="1"/>
</dbReference>
<keyword evidence="5" id="KW-0963">Cytoplasm</keyword>
<keyword evidence="7" id="KW-0808">Transferase</keyword>
<dbReference type="EMBL" id="JAROKS010000023">
    <property type="protein sequence ID" value="KAK1788076.1"/>
    <property type="molecule type" value="Genomic_DNA"/>
</dbReference>
<dbReference type="GO" id="GO:0005737">
    <property type="term" value="C:cytoplasm"/>
    <property type="evidence" value="ECO:0007669"/>
    <property type="project" value="TreeGrafter"/>
</dbReference>
<feature type="domain" description="LIM zinc-binding" evidence="22">
    <location>
        <begin position="53"/>
        <end position="115"/>
    </location>
</feature>
<evidence type="ECO:0000313" key="24">
    <source>
        <dbReference type="EMBL" id="KAK1788076.1"/>
    </source>
</evidence>
<comment type="similarity">
    <text evidence="3">Belongs to the protein kinase superfamily. TKL Ser/Thr protein kinase family.</text>
</comment>
<keyword evidence="9" id="KW-0677">Repeat</keyword>
<dbReference type="InterPro" id="IPR001781">
    <property type="entry name" value="Znf_LIM"/>
</dbReference>
<evidence type="ECO:0000256" key="10">
    <source>
        <dbReference type="ARBA" id="ARBA00022741"/>
    </source>
</evidence>
<dbReference type="GO" id="GO:0043005">
    <property type="term" value="C:neuron projection"/>
    <property type="evidence" value="ECO:0007669"/>
    <property type="project" value="TreeGrafter"/>
</dbReference>
<dbReference type="EC" id="2.7.11.1" evidence="4"/>
<dbReference type="GO" id="GO:0005634">
    <property type="term" value="C:nucleus"/>
    <property type="evidence" value="ECO:0007669"/>
    <property type="project" value="UniProtKB-SubCell"/>
</dbReference>
<dbReference type="SUPFAM" id="SSF57716">
    <property type="entry name" value="Glucocorticoid receptor-like (DNA-binding domain)"/>
    <property type="match status" value="2"/>
</dbReference>
<evidence type="ECO:0000256" key="1">
    <source>
        <dbReference type="ARBA" id="ARBA00004123"/>
    </source>
</evidence>
<comment type="catalytic activity">
    <reaction evidence="18">
        <text>L-threonyl-[protein] + ATP = O-phospho-L-threonyl-[protein] + ADP + H(+)</text>
        <dbReference type="Rhea" id="RHEA:46608"/>
        <dbReference type="Rhea" id="RHEA-COMP:11060"/>
        <dbReference type="Rhea" id="RHEA-COMP:11605"/>
        <dbReference type="ChEBI" id="CHEBI:15378"/>
        <dbReference type="ChEBI" id="CHEBI:30013"/>
        <dbReference type="ChEBI" id="CHEBI:30616"/>
        <dbReference type="ChEBI" id="CHEBI:61977"/>
        <dbReference type="ChEBI" id="CHEBI:456216"/>
        <dbReference type="EC" id="2.7.11.1"/>
    </reaction>
    <physiologicalReaction direction="left-to-right" evidence="18">
        <dbReference type="Rhea" id="RHEA:46609"/>
    </physiologicalReaction>
</comment>
<dbReference type="GO" id="GO:0005856">
    <property type="term" value="C:cytoskeleton"/>
    <property type="evidence" value="ECO:0007669"/>
    <property type="project" value="UniProtKB-SubCell"/>
</dbReference>
<keyword evidence="10" id="KW-0547">Nucleotide-binding</keyword>
<dbReference type="FunFam" id="1.10.510.10:FF:000282">
    <property type="entry name" value="LIM domain kinase 1"/>
    <property type="match status" value="1"/>
</dbReference>
<evidence type="ECO:0000256" key="16">
    <source>
        <dbReference type="ARBA" id="ARBA00023242"/>
    </source>
</evidence>
<evidence type="ECO:0000256" key="9">
    <source>
        <dbReference type="ARBA" id="ARBA00022737"/>
    </source>
</evidence>
<dbReference type="Pfam" id="PF07714">
    <property type="entry name" value="PK_Tyr_Ser-Thr"/>
    <property type="match status" value="1"/>
</dbReference>
<evidence type="ECO:0000256" key="3">
    <source>
        <dbReference type="ARBA" id="ARBA00005843"/>
    </source>
</evidence>
<evidence type="ECO:0000256" key="5">
    <source>
        <dbReference type="ARBA" id="ARBA00022490"/>
    </source>
</evidence>
<dbReference type="Gene3D" id="3.30.200.20">
    <property type="entry name" value="Phosphorylase Kinase, domain 1"/>
    <property type="match status" value="1"/>
</dbReference>
<keyword evidence="8 20" id="KW-0479">Metal-binding</keyword>
<comment type="subcellular location">
    <subcellularLocation>
        <location evidence="2">Cytoplasm</location>
        <location evidence="2">Cytoskeleton</location>
    </subcellularLocation>
    <subcellularLocation>
        <location evidence="1">Nucleus</location>
    </subcellularLocation>
</comment>
<dbReference type="FunFam" id="3.30.200.20:FF:000038">
    <property type="entry name" value="LIM domain kinase 2"/>
    <property type="match status" value="1"/>
</dbReference>
<feature type="domain" description="PDZ" evidence="23">
    <location>
        <begin position="131"/>
        <end position="219"/>
    </location>
</feature>
<dbReference type="SUPFAM" id="SSF56112">
    <property type="entry name" value="Protein kinase-like (PK-like)"/>
    <property type="match status" value="1"/>
</dbReference>
<dbReference type="GO" id="GO:0051496">
    <property type="term" value="P:positive regulation of stress fiber assembly"/>
    <property type="evidence" value="ECO:0007669"/>
    <property type="project" value="TreeGrafter"/>
</dbReference>
<dbReference type="GO" id="GO:0005524">
    <property type="term" value="F:ATP binding"/>
    <property type="evidence" value="ECO:0007669"/>
    <property type="project" value="UniProtKB-KW"/>
</dbReference>
<dbReference type="InterPro" id="IPR000719">
    <property type="entry name" value="Prot_kinase_dom"/>
</dbReference>
<sequence>MGIYSRMHNCLKTTASFFTPGRCCECNSALSYWYYERDGQYFCRQDYWARFGEPCHGCSDVITNGVIMVAGTQKYHSECFICENCGMFIGDGDSYTLVEHSKLYCGQCYYKIASVRHPGEECSGLPHTVALVSFPPSLESRRGLSLRVDQCPINANSPIVRVSQLDSNNMSPEISGMIHVGDTVLEINGISVKNIPLDEIDLVIHDIETSLKLTVEHHPNGCPKEDPFDLLEEESDQTGKLDYFSNQSLSLLHRPRHILYEFTCHYTSPPHENLLQECRRSCSIEKTQCLQRHFPLLSQRRDINRSESLRVDPADKTQRIFRPSDLIYGEVLGRGCFGQAIKARRNWLLFLHLVCQVTHRETGEVMVMKELLRFDEETQKTFLKEVKVMRCLDHPNVLKFIGILYKDKRVNFISEYVPGGTLRETIQKMGSDYPWSLRISYAKDISAGMAYLHSMNVIHRDLNSHNCFVRENQSVVVADFGLSQLVMEDKSQRQNSSPEQMFKLKKPQRKKRYTVVGNPYWMAPEMIRGISYDERVDIFSFGIILCEIIGRVYADPDYLPRTMEFGLGVNEFLGCCYPSECPLAFFPIAALCCDMETEKRPIFATLEQWLENLLMHLDIGLPLMSELHKLQQTFWENHDQLHQANSLPSEQNEKPLTSQV</sequence>
<dbReference type="InterPro" id="IPR050940">
    <property type="entry name" value="Actin_reg-Ser/Thr_kinase"/>
</dbReference>
<evidence type="ECO:0000256" key="2">
    <source>
        <dbReference type="ARBA" id="ARBA00004245"/>
    </source>
</evidence>
<keyword evidence="11" id="KW-0418">Kinase</keyword>
<evidence type="ECO:0000256" key="15">
    <source>
        <dbReference type="ARBA" id="ARBA00023212"/>
    </source>
</evidence>
<dbReference type="Pfam" id="PF00595">
    <property type="entry name" value="PDZ"/>
    <property type="match status" value="1"/>
</dbReference>
<accession>A0AAD8YWJ9</accession>
<evidence type="ECO:0000313" key="25">
    <source>
        <dbReference type="Proteomes" id="UP001239994"/>
    </source>
</evidence>
<evidence type="ECO:0000256" key="14">
    <source>
        <dbReference type="ARBA" id="ARBA00023038"/>
    </source>
</evidence>
<keyword evidence="25" id="KW-1185">Reference proteome</keyword>
<dbReference type="InterPro" id="IPR036034">
    <property type="entry name" value="PDZ_sf"/>
</dbReference>
<evidence type="ECO:0000259" key="21">
    <source>
        <dbReference type="PROSITE" id="PS50011"/>
    </source>
</evidence>
<dbReference type="AlphaFoldDB" id="A0AAD8YWJ9"/>
<evidence type="ECO:0000256" key="4">
    <source>
        <dbReference type="ARBA" id="ARBA00012513"/>
    </source>
</evidence>
<dbReference type="InterPro" id="IPR001245">
    <property type="entry name" value="Ser-Thr/Tyr_kinase_cat_dom"/>
</dbReference>
<evidence type="ECO:0000259" key="23">
    <source>
        <dbReference type="PROSITE" id="PS50106"/>
    </source>
</evidence>
<evidence type="ECO:0000256" key="19">
    <source>
        <dbReference type="ARBA" id="ARBA00048977"/>
    </source>
</evidence>
<dbReference type="PANTHER" id="PTHR46485">
    <property type="entry name" value="LIM DOMAIN KINASE 1"/>
    <property type="match status" value="1"/>
</dbReference>
<comment type="catalytic activity">
    <reaction evidence="19">
        <text>L-seryl-[protein] + ATP = O-phospho-L-seryl-[protein] + ADP + H(+)</text>
        <dbReference type="Rhea" id="RHEA:17989"/>
        <dbReference type="Rhea" id="RHEA-COMP:9863"/>
        <dbReference type="Rhea" id="RHEA-COMP:11604"/>
        <dbReference type="ChEBI" id="CHEBI:15378"/>
        <dbReference type="ChEBI" id="CHEBI:29999"/>
        <dbReference type="ChEBI" id="CHEBI:30616"/>
        <dbReference type="ChEBI" id="CHEBI:83421"/>
        <dbReference type="ChEBI" id="CHEBI:456216"/>
        <dbReference type="EC" id="2.7.11.1"/>
    </reaction>
    <physiologicalReaction direction="left-to-right" evidence="19">
        <dbReference type="Rhea" id="RHEA:17990"/>
    </physiologicalReaction>
</comment>
<gene>
    <name evidence="24" type="ORF">P4O66_016545</name>
</gene>
<protein>
    <recommendedName>
        <fullName evidence="17">LIM domain kinase 1</fullName>
        <ecNumber evidence="4">2.7.11.1</ecNumber>
    </recommendedName>
</protein>
<dbReference type="SUPFAM" id="SSF50156">
    <property type="entry name" value="PDZ domain-like"/>
    <property type="match status" value="1"/>
</dbReference>
<evidence type="ECO:0000256" key="7">
    <source>
        <dbReference type="ARBA" id="ARBA00022679"/>
    </source>
</evidence>
<evidence type="ECO:0000256" key="11">
    <source>
        <dbReference type="ARBA" id="ARBA00022777"/>
    </source>
</evidence>
<keyword evidence="13" id="KW-0067">ATP-binding</keyword>
<evidence type="ECO:0000256" key="6">
    <source>
        <dbReference type="ARBA" id="ARBA00022527"/>
    </source>
</evidence>
<keyword evidence="12 20" id="KW-0862">Zinc</keyword>
<proteinExistence type="inferred from homology"/>